<reference evidence="3" key="1">
    <citation type="submission" date="2015-07" db="EMBL/GenBank/DDBJ databases">
        <authorList>
            <person name="Rodrigo-Torres Lidia"/>
            <person name="Arahal R.David."/>
        </authorList>
    </citation>
    <scope>NUCLEOTIDE SEQUENCE [LARGE SCALE GENOMIC DNA]</scope>
    <source>
        <strain evidence="3">CECT 5112</strain>
    </source>
</reference>
<evidence type="ECO:0000313" key="2">
    <source>
        <dbReference type="EMBL" id="CTQ63706.1"/>
    </source>
</evidence>
<dbReference type="AlphaFoldDB" id="A0A0M6ZNF9"/>
<dbReference type="RefSeq" id="WP_055670099.1">
    <property type="nucleotide sequence ID" value="NZ_CXWD01000001.1"/>
</dbReference>
<evidence type="ECO:0000256" key="1">
    <source>
        <dbReference type="SAM" id="Phobius"/>
    </source>
</evidence>
<keyword evidence="1" id="KW-0812">Transmembrane</keyword>
<proteinExistence type="predicted"/>
<dbReference type="OrthoDB" id="6228405at2"/>
<dbReference type="STRING" id="388408.LAX5112_00038"/>
<keyword evidence="1" id="KW-1133">Transmembrane helix</keyword>
<protein>
    <submittedName>
        <fullName evidence="2">Uncharacterized protein</fullName>
    </submittedName>
</protein>
<feature type="transmembrane region" description="Helical" evidence="1">
    <location>
        <begin position="82"/>
        <end position="101"/>
    </location>
</feature>
<dbReference type="Proteomes" id="UP000053235">
    <property type="component" value="Unassembled WGS sequence"/>
</dbReference>
<accession>A0A0M6ZNF9</accession>
<name>A0A0M6ZNF9_9HYPH</name>
<keyword evidence="1" id="KW-0472">Membrane</keyword>
<organism evidence="2 3">
    <name type="scientific">Roseibium alexandrii</name>
    <dbReference type="NCBI Taxonomy" id="388408"/>
    <lineage>
        <taxon>Bacteria</taxon>
        <taxon>Pseudomonadati</taxon>
        <taxon>Pseudomonadota</taxon>
        <taxon>Alphaproteobacteria</taxon>
        <taxon>Hyphomicrobiales</taxon>
        <taxon>Stappiaceae</taxon>
        <taxon>Roseibium</taxon>
    </lineage>
</organism>
<dbReference type="EMBL" id="CXWD01000001">
    <property type="protein sequence ID" value="CTQ63706.1"/>
    <property type="molecule type" value="Genomic_DNA"/>
</dbReference>
<feature type="transmembrane region" description="Helical" evidence="1">
    <location>
        <begin position="26"/>
        <end position="46"/>
    </location>
</feature>
<gene>
    <name evidence="2" type="ORF">LAX5112_00038</name>
</gene>
<sequence>MDTITSNLTHDPLPFFITAPGQTDTLFIAVSIFMVLVLVGFGALYFTVQAWPDRMASGMGKTQIQIVGLLGLLSLITFNNAFWVAALLLAAIPISQIVLPVKVKSLRSGRTGKRRIR</sequence>
<keyword evidence="3" id="KW-1185">Reference proteome</keyword>
<evidence type="ECO:0000313" key="3">
    <source>
        <dbReference type="Proteomes" id="UP000053235"/>
    </source>
</evidence>